<protein>
    <submittedName>
        <fullName evidence="4">Restriction endonuclease</fullName>
    </submittedName>
</protein>
<proteinExistence type="predicted"/>
<dbReference type="GeneID" id="14375177"/>
<keyword evidence="2" id="KW-0472">Membrane</keyword>
<dbReference type="InterPro" id="IPR029471">
    <property type="entry name" value="HNH_5"/>
</dbReference>
<dbReference type="InterPro" id="IPR003615">
    <property type="entry name" value="HNH_nuc"/>
</dbReference>
<evidence type="ECO:0000256" key="2">
    <source>
        <dbReference type="SAM" id="Phobius"/>
    </source>
</evidence>
<dbReference type="HOGENOM" id="CLU_1639931_0_0_2"/>
<dbReference type="Proteomes" id="UP000010846">
    <property type="component" value="Chromosome"/>
</dbReference>
<keyword evidence="5" id="KW-1185">Reference proteome</keyword>
<feature type="transmembrane region" description="Helical" evidence="2">
    <location>
        <begin position="37"/>
        <end position="59"/>
    </location>
</feature>
<dbReference type="STRING" id="797302.Halru_0923"/>
<evidence type="ECO:0000259" key="3">
    <source>
        <dbReference type="Pfam" id="PF14279"/>
    </source>
</evidence>
<dbReference type="OrthoDB" id="192298at2157"/>
<feature type="transmembrane region" description="Helical" evidence="2">
    <location>
        <begin position="12"/>
        <end position="31"/>
    </location>
</feature>
<evidence type="ECO:0000256" key="1">
    <source>
        <dbReference type="SAM" id="MobiDB-lite"/>
    </source>
</evidence>
<dbReference type="eggNOG" id="arCOG06811">
    <property type="taxonomic scope" value="Archaea"/>
</dbReference>
<feature type="compositionally biased region" description="Pro residues" evidence="1">
    <location>
        <begin position="72"/>
        <end position="81"/>
    </location>
</feature>
<organism evidence="4 5">
    <name type="scientific">Halovivax ruber (strain DSM 18193 / JCM 13892 / XH-70)</name>
    <dbReference type="NCBI Taxonomy" id="797302"/>
    <lineage>
        <taxon>Archaea</taxon>
        <taxon>Methanobacteriati</taxon>
        <taxon>Methanobacteriota</taxon>
        <taxon>Stenosarchaea group</taxon>
        <taxon>Halobacteria</taxon>
        <taxon>Halobacteriales</taxon>
        <taxon>Natrialbaceae</taxon>
        <taxon>Halovivax</taxon>
    </lineage>
</organism>
<dbReference type="GO" id="GO:0004519">
    <property type="term" value="F:endonuclease activity"/>
    <property type="evidence" value="ECO:0007669"/>
    <property type="project" value="UniProtKB-KW"/>
</dbReference>
<feature type="region of interest" description="Disordered" evidence="1">
    <location>
        <begin position="63"/>
        <end position="90"/>
    </location>
</feature>
<reference evidence="4" key="1">
    <citation type="submission" date="2011-09" db="EMBL/GenBank/DDBJ databases">
        <title>Complete sequence of Halovivax ruber XH-70.</title>
        <authorList>
            <consortium name="US DOE Joint Genome Institute"/>
            <person name="Lucas S."/>
            <person name="Han J."/>
            <person name="Lapidus A."/>
            <person name="Cheng J.-F."/>
            <person name="Goodwin L."/>
            <person name="Pitluck S."/>
            <person name="Peters L."/>
            <person name="Mikhailova N."/>
            <person name="Davenport K."/>
            <person name="Detter J.C."/>
            <person name="Han C."/>
            <person name="Tapia R."/>
            <person name="Land M."/>
            <person name="Hauser L."/>
            <person name="Kyrpides N."/>
            <person name="Ivanova N."/>
            <person name="Pagani I."/>
            <person name="Sproer C."/>
            <person name="Anderson I."/>
            <person name="Woyke T."/>
        </authorList>
    </citation>
    <scope>NUCLEOTIDE SEQUENCE</scope>
    <source>
        <strain evidence="4">XH-70</strain>
    </source>
</reference>
<gene>
    <name evidence="4" type="ordered locus">Halru_0923</name>
</gene>
<name>L0I9Z4_HALRX</name>
<keyword evidence="4" id="KW-0540">Nuclease</keyword>
<dbReference type="Gene3D" id="1.10.30.50">
    <property type="match status" value="1"/>
</dbReference>
<keyword evidence="4" id="KW-0255">Endonuclease</keyword>
<dbReference type="RefSeq" id="WP_015300211.1">
    <property type="nucleotide sequence ID" value="NC_019964.1"/>
</dbReference>
<keyword evidence="4" id="KW-0378">Hydrolase</keyword>
<keyword evidence="2" id="KW-0812">Transmembrane</keyword>
<dbReference type="AlphaFoldDB" id="L0I9Z4"/>
<accession>L0I9Z4</accession>
<evidence type="ECO:0000313" key="4">
    <source>
        <dbReference type="EMBL" id="AGB15544.1"/>
    </source>
</evidence>
<dbReference type="Pfam" id="PF14279">
    <property type="entry name" value="HNH_5"/>
    <property type="match status" value="1"/>
</dbReference>
<dbReference type="KEGG" id="hru:Halru_0923"/>
<keyword evidence="2" id="KW-1133">Transmembrane helix</keyword>
<dbReference type="EMBL" id="CP003050">
    <property type="protein sequence ID" value="AGB15544.1"/>
    <property type="molecule type" value="Genomic_DNA"/>
</dbReference>
<evidence type="ECO:0000313" key="5">
    <source>
        <dbReference type="Proteomes" id="UP000010846"/>
    </source>
</evidence>
<sequence>MIDGSSIADTATPIALAVLAGGLLVGGYGLVAGPGGTGLSFVWGGLVVLSALGIGALGWRSLRERDTDEPEQPIPTPPLPDPLRREVRDERADGNCEFCRTESDSLSVEHVTPRADGGANVRTNLVALCPTCVEKVDDGVYARSELRDSVRRQEHPEKTML</sequence>
<dbReference type="CDD" id="cd00085">
    <property type="entry name" value="HNHc"/>
    <property type="match status" value="1"/>
</dbReference>
<feature type="domain" description="HNH endonuclease 5" evidence="3">
    <location>
        <begin position="96"/>
        <end position="140"/>
    </location>
</feature>